<sequence length="206" mass="23001">MTGFEPLIAQAVSGVAVPVFQSIWAGGGKILDRFGKALDGKKVKQAIDAASRQYAQNYTERHGILKVLGMREPVSLESVYTAVQFLDDRAIRSFESVETLEEVYRQAKQRSFQPEDCQKQEGLKVANQKQYLMVLGGPGAGKSTFLRRMGLEALKGKKGNLKHACIPVFIELKKFNTGEINIEKEIAEEFRIGGFPSHEELRFFST</sequence>
<name>A0A951UDB3_9CYAN</name>
<protein>
    <recommendedName>
        <fullName evidence="3">NACHT domain-containing protein</fullName>
    </recommendedName>
</protein>
<evidence type="ECO:0000313" key="2">
    <source>
        <dbReference type="Proteomes" id="UP000753908"/>
    </source>
</evidence>
<organism evidence="1 2">
    <name type="scientific">Symplocastrum torsivum CPER-KK1</name>
    <dbReference type="NCBI Taxonomy" id="450513"/>
    <lineage>
        <taxon>Bacteria</taxon>
        <taxon>Bacillati</taxon>
        <taxon>Cyanobacteriota</taxon>
        <taxon>Cyanophyceae</taxon>
        <taxon>Oscillatoriophycideae</taxon>
        <taxon>Oscillatoriales</taxon>
        <taxon>Microcoleaceae</taxon>
        <taxon>Symplocastrum</taxon>
    </lineage>
</organism>
<reference evidence="1" key="1">
    <citation type="submission" date="2021-05" db="EMBL/GenBank/DDBJ databases">
        <authorList>
            <person name="Pietrasiak N."/>
            <person name="Ward R."/>
            <person name="Stajich J.E."/>
            <person name="Kurbessoian T."/>
        </authorList>
    </citation>
    <scope>NUCLEOTIDE SEQUENCE</scope>
    <source>
        <strain evidence="1">CPER-KK1</strain>
    </source>
</reference>
<reference evidence="1" key="2">
    <citation type="journal article" date="2022" name="Microbiol. Resour. Announc.">
        <title>Metagenome Sequencing to Explore Phylogenomics of Terrestrial Cyanobacteria.</title>
        <authorList>
            <person name="Ward R.D."/>
            <person name="Stajich J.E."/>
            <person name="Johansen J.R."/>
            <person name="Huntemann M."/>
            <person name="Clum A."/>
            <person name="Foster B."/>
            <person name="Foster B."/>
            <person name="Roux S."/>
            <person name="Palaniappan K."/>
            <person name="Varghese N."/>
            <person name="Mukherjee S."/>
            <person name="Reddy T.B.K."/>
            <person name="Daum C."/>
            <person name="Copeland A."/>
            <person name="Chen I.A."/>
            <person name="Ivanova N.N."/>
            <person name="Kyrpides N.C."/>
            <person name="Shapiro N."/>
            <person name="Eloe-Fadrosh E.A."/>
            <person name="Pietrasiak N."/>
        </authorList>
    </citation>
    <scope>NUCLEOTIDE SEQUENCE</scope>
    <source>
        <strain evidence="1">CPER-KK1</strain>
    </source>
</reference>
<dbReference type="InterPro" id="IPR027417">
    <property type="entry name" value="P-loop_NTPase"/>
</dbReference>
<dbReference type="Gene3D" id="3.40.50.300">
    <property type="entry name" value="P-loop containing nucleotide triphosphate hydrolases"/>
    <property type="match status" value="1"/>
</dbReference>
<proteinExistence type="predicted"/>
<evidence type="ECO:0000313" key="1">
    <source>
        <dbReference type="EMBL" id="MBW4549120.1"/>
    </source>
</evidence>
<evidence type="ECO:0008006" key="3">
    <source>
        <dbReference type="Google" id="ProtNLM"/>
    </source>
</evidence>
<dbReference type="AlphaFoldDB" id="A0A951UDB3"/>
<dbReference type="Proteomes" id="UP000753908">
    <property type="component" value="Unassembled WGS sequence"/>
</dbReference>
<comment type="caution">
    <text evidence="1">The sequence shown here is derived from an EMBL/GenBank/DDBJ whole genome shotgun (WGS) entry which is preliminary data.</text>
</comment>
<accession>A0A951UDB3</accession>
<gene>
    <name evidence="1" type="ORF">KME25_32650</name>
</gene>
<dbReference type="EMBL" id="JAHHIF010000083">
    <property type="protein sequence ID" value="MBW4549120.1"/>
    <property type="molecule type" value="Genomic_DNA"/>
</dbReference>